<reference evidence="1 2" key="1">
    <citation type="submission" date="2019-03" db="EMBL/GenBank/DDBJ databases">
        <title>Complete genome assembly of MDR B. fragilis.</title>
        <authorList>
            <person name="Sydenham T.V."/>
            <person name="Hasman H."/>
            <person name="Justesen U.S."/>
        </authorList>
    </citation>
    <scope>NUCLEOTIDE SEQUENCE [LARGE SCALE GENOMIC DNA]</scope>
    <source>
        <strain evidence="1 2">DCMOUH0067B</strain>
    </source>
</reference>
<evidence type="ECO:0000313" key="2">
    <source>
        <dbReference type="Proteomes" id="UP000028294"/>
    </source>
</evidence>
<dbReference type="Proteomes" id="UP000028294">
    <property type="component" value="Chromosome"/>
</dbReference>
<dbReference type="EMBL" id="CP036553">
    <property type="protein sequence ID" value="QCQ37449.1"/>
    <property type="molecule type" value="Genomic_DNA"/>
</dbReference>
<name>A0AAP8ZYB8_BACFG</name>
<protein>
    <recommendedName>
        <fullName evidence="3">Major fimbrial subunit protein N-terminal domain-containing protein</fullName>
    </recommendedName>
</protein>
<dbReference type="AlphaFoldDB" id="A0AAP8ZYB8"/>
<evidence type="ECO:0000313" key="1">
    <source>
        <dbReference type="EMBL" id="QCQ37449.1"/>
    </source>
</evidence>
<organism evidence="1 2">
    <name type="scientific">Bacteroides fragilis</name>
    <dbReference type="NCBI Taxonomy" id="817"/>
    <lineage>
        <taxon>Bacteria</taxon>
        <taxon>Pseudomonadati</taxon>
        <taxon>Bacteroidota</taxon>
        <taxon>Bacteroidia</taxon>
        <taxon>Bacteroidales</taxon>
        <taxon>Bacteroidaceae</taxon>
        <taxon>Bacteroides</taxon>
    </lineage>
</organism>
<gene>
    <name evidence="1" type="ORF">IA74_015770</name>
</gene>
<dbReference type="RefSeq" id="WP_032531486.1">
    <property type="nucleotide sequence ID" value="NZ_CP036553.1"/>
</dbReference>
<dbReference type="PROSITE" id="PS51257">
    <property type="entry name" value="PROKAR_LIPOPROTEIN"/>
    <property type="match status" value="1"/>
</dbReference>
<sequence length="703" mass="74348">MKLSKLFYLSALLVPLWSSCSKDSDFHDSPSGTGTRSEIQLVFNGSSDSEIYTRGIATESENEIRALRIYVFASDADAGTYYYQETFSTEADAADADHHITLQGTGISRQTSIKPAEWKTMPYLHLYCVANSELYTDGTTPATLTAISDSGDGTPSTDGATTETAFKAFVTTAVGNTVPINTPLAMKGSTSTKISGNYSKASVEMKRVVARFDIDNDASKTALTITKLSVQKAHPYATLFDTPVGTGTLQSYAPVDYSTLPNANTGVSTGAAYMHPSAKANQSLLVIEGFFLNPSTKTDVPVTYRVPIAVNPSTPVAGGTVDYIDVKPNTRYMMRISEVTEAEITAIFEIEDWTSGGGVDIKPDNDVNPEVLTVEGTPLKTAWNTGETHLSVTTDGDLTLTLKATGKVRAELAPIGSILTRAGGDWLTATAAYDPEYSEIGGQTQTTLKFTVQNIADAVVPVAVTLINEASSTDADLYTVLTVIPPAKAPAVSESATYTGSPYNTLDVTTPTAPTATLYKGTDSKLYFDVDCPFGSAVTTDKAAALKITKVATQGLIETYCLSFADVTTAETNATVSIANNDDPTQKTDITVTISDGSVVKANVTATEATYTAATDELEIAASPTGAVTLTVPSIAGMTLKQLDYSWFTVSHTTIWAGDGADTKKDVFTFTLKSGKTPVEIPLTFANAVKGGGDLIVKVTKAN</sequence>
<accession>A0AAP8ZYB8</accession>
<evidence type="ECO:0008006" key="3">
    <source>
        <dbReference type="Google" id="ProtNLM"/>
    </source>
</evidence>
<proteinExistence type="predicted"/>